<name>A0A1C2E398_9HYPH</name>
<gene>
    <name evidence="4" type="ORF">QV13_07455</name>
</gene>
<dbReference type="RefSeq" id="WP_065997231.1">
    <property type="nucleotide sequence ID" value="NZ_MDEO01000028.1"/>
</dbReference>
<dbReference type="SMART" id="SM00470">
    <property type="entry name" value="ParB"/>
    <property type="match status" value="1"/>
</dbReference>
<keyword evidence="5" id="KW-1185">Reference proteome</keyword>
<protein>
    <submittedName>
        <fullName evidence="4">Plasmid partitioning protein RepB</fullName>
    </submittedName>
</protein>
<dbReference type="InterPro" id="IPR003115">
    <property type="entry name" value="ParB_N"/>
</dbReference>
<dbReference type="SUPFAM" id="SSF110849">
    <property type="entry name" value="ParB/Sulfiredoxin"/>
    <property type="match status" value="1"/>
</dbReference>
<proteinExistence type="inferred from homology"/>
<dbReference type="STRING" id="1566387.QV13_07455"/>
<dbReference type="CDD" id="cd16405">
    <property type="entry name" value="RepB_like_N"/>
    <property type="match status" value="1"/>
</dbReference>
<comment type="caution">
    <text evidence="4">The sequence shown here is derived from an EMBL/GenBank/DDBJ whole genome shotgun (WGS) entry which is preliminary data.</text>
</comment>
<evidence type="ECO:0000313" key="5">
    <source>
        <dbReference type="Proteomes" id="UP000094412"/>
    </source>
</evidence>
<dbReference type="NCBIfam" id="TIGR03454">
    <property type="entry name" value="partition_RepB"/>
    <property type="match status" value="1"/>
</dbReference>
<evidence type="ECO:0000256" key="2">
    <source>
        <dbReference type="SAM" id="MobiDB-lite"/>
    </source>
</evidence>
<feature type="region of interest" description="Disordered" evidence="2">
    <location>
        <begin position="1"/>
        <end position="22"/>
    </location>
</feature>
<evidence type="ECO:0000256" key="1">
    <source>
        <dbReference type="ARBA" id="ARBA00006295"/>
    </source>
</evidence>
<dbReference type="InterPro" id="IPR050336">
    <property type="entry name" value="Chromosome_partition/occlusion"/>
</dbReference>
<dbReference type="NCBIfam" id="TIGR00180">
    <property type="entry name" value="parB_part"/>
    <property type="match status" value="1"/>
</dbReference>
<dbReference type="PANTHER" id="PTHR33375">
    <property type="entry name" value="CHROMOSOME-PARTITIONING PROTEIN PARB-RELATED"/>
    <property type="match status" value="1"/>
</dbReference>
<sequence length="336" mass="37672">MARKNLFEVSEPAGEQTPPDAARTALVRPLMGLDRPLKPGRPVGAISQSLENINSRAQRAEEIERKLSEGQAVVELDPSLIDQSIVVDRLGVSDERRAALVDQIREHGQQVPILVRPHPENSGRYQVAYGHRRLAAVRHLGRLVRAVVRDLTDEQLVVSQGQENNSRSDLSYIERCYFASKLEAKGFSRDIIMASLGVDKAALSRMIALVARLPAEMIEAIGTAESIGRQKWAELADLLEEKGKRAKALKAIQEPEFAVRTSDERFQAIYDLIKTAAKRPDRTVWTAANGSRLVNISDSETKMTFAFDKRIEPEFASFVRERLQALYDEFRQKTTD</sequence>
<dbReference type="SUPFAM" id="SSF109709">
    <property type="entry name" value="KorB DNA-binding domain-like"/>
    <property type="match status" value="1"/>
</dbReference>
<dbReference type="OrthoDB" id="7908920at2"/>
<comment type="similarity">
    <text evidence="1">Belongs to the ParB family.</text>
</comment>
<dbReference type="Pfam" id="PF02195">
    <property type="entry name" value="ParB_N"/>
    <property type="match status" value="1"/>
</dbReference>
<evidence type="ECO:0000313" key="4">
    <source>
        <dbReference type="EMBL" id="OCX21482.1"/>
    </source>
</evidence>
<dbReference type="GO" id="GO:0007059">
    <property type="term" value="P:chromosome segregation"/>
    <property type="evidence" value="ECO:0007669"/>
    <property type="project" value="TreeGrafter"/>
</dbReference>
<dbReference type="GO" id="GO:0003677">
    <property type="term" value="F:DNA binding"/>
    <property type="evidence" value="ECO:0007669"/>
    <property type="project" value="InterPro"/>
</dbReference>
<dbReference type="InterPro" id="IPR004437">
    <property type="entry name" value="ParB/RepB/Spo0J"/>
</dbReference>
<dbReference type="EMBL" id="MDEO01000028">
    <property type="protein sequence ID" value="OCX21482.1"/>
    <property type="molecule type" value="Genomic_DNA"/>
</dbReference>
<dbReference type="InterPro" id="IPR037972">
    <property type="entry name" value="RepB_N"/>
</dbReference>
<dbReference type="InterPro" id="IPR036086">
    <property type="entry name" value="ParB/Sulfiredoxin_sf"/>
</dbReference>
<dbReference type="Pfam" id="PF07506">
    <property type="entry name" value="RepB"/>
    <property type="match status" value="1"/>
</dbReference>
<organism evidence="4 5">
    <name type="scientific">Mesorhizobium hungaricum</name>
    <dbReference type="NCBI Taxonomy" id="1566387"/>
    <lineage>
        <taxon>Bacteria</taxon>
        <taxon>Pseudomonadati</taxon>
        <taxon>Pseudomonadota</taxon>
        <taxon>Alphaproteobacteria</taxon>
        <taxon>Hyphomicrobiales</taxon>
        <taxon>Phyllobacteriaceae</taxon>
        <taxon>Mesorhizobium</taxon>
    </lineage>
</organism>
<dbReference type="InterPro" id="IPR017819">
    <property type="entry name" value="Plasmid_partition_RepB"/>
</dbReference>
<dbReference type="Gene3D" id="3.90.1530.30">
    <property type="match status" value="1"/>
</dbReference>
<dbReference type="AlphaFoldDB" id="A0A1C2E398"/>
<feature type="domain" description="ParB-like N-terminal" evidence="3">
    <location>
        <begin position="74"/>
        <end position="165"/>
    </location>
</feature>
<dbReference type="PANTHER" id="PTHR33375:SF1">
    <property type="entry name" value="CHROMOSOME-PARTITIONING PROTEIN PARB-RELATED"/>
    <property type="match status" value="1"/>
</dbReference>
<reference evidence="4 5" key="1">
    <citation type="submission" date="2016-08" db="EMBL/GenBank/DDBJ databases">
        <title>Whole genome sequence of Mesorhizobium sp. strain UASWS1009 isolated from industrial sewage.</title>
        <authorList>
            <person name="Crovadore J."/>
            <person name="Calmin G."/>
            <person name="Chablais R."/>
            <person name="Cochard B."/>
            <person name="Lefort F."/>
        </authorList>
    </citation>
    <scope>NUCLEOTIDE SEQUENCE [LARGE SCALE GENOMIC DNA]</scope>
    <source>
        <strain evidence="4 5">UASWS1009</strain>
    </source>
</reference>
<evidence type="ECO:0000259" key="3">
    <source>
        <dbReference type="SMART" id="SM00470"/>
    </source>
</evidence>
<dbReference type="GO" id="GO:0005694">
    <property type="term" value="C:chromosome"/>
    <property type="evidence" value="ECO:0007669"/>
    <property type="project" value="TreeGrafter"/>
</dbReference>
<dbReference type="Proteomes" id="UP000094412">
    <property type="component" value="Unassembled WGS sequence"/>
</dbReference>
<dbReference type="InterPro" id="IPR011111">
    <property type="entry name" value="Plasmid_RepB"/>
</dbReference>
<accession>A0A1C2E398</accession>
<dbReference type="Gene3D" id="1.10.10.2830">
    <property type="match status" value="1"/>
</dbReference>